<protein>
    <submittedName>
        <fullName evidence="1">Uncharacterized protein</fullName>
    </submittedName>
</protein>
<accession>A0A221SWX6</accession>
<keyword evidence="2" id="KW-1185">Reference proteome</keyword>
<name>A0A221SWX6_9DEIO</name>
<dbReference type="STRING" id="317577.GCA_000419625_02092"/>
<dbReference type="RefSeq" id="WP_027461862.1">
    <property type="nucleotide sequence ID" value="NZ_BNAK01000001.1"/>
</dbReference>
<reference evidence="1 2" key="1">
    <citation type="submission" date="2017-05" db="EMBL/GenBank/DDBJ databases">
        <title>The complete genome sequence of Deinococcus ficus isolated from the rhizosphere of the Ficus religiosa L. in Taiwan.</title>
        <authorList>
            <person name="Wu K.-M."/>
            <person name="Liao T.-L."/>
            <person name="Liu Y.-M."/>
            <person name="Young C.-C."/>
            <person name="Tsai S.-F."/>
        </authorList>
    </citation>
    <scope>NUCLEOTIDE SEQUENCE [LARGE SCALE GENOMIC DNA]</scope>
    <source>
        <strain evidence="1 2">CC-FR2-10</strain>
    </source>
</reference>
<gene>
    <name evidence="1" type="ORF">DFI_09110</name>
</gene>
<dbReference type="AlphaFoldDB" id="A0A221SWX6"/>
<organism evidence="1 2">
    <name type="scientific">Deinococcus ficus</name>
    <dbReference type="NCBI Taxonomy" id="317577"/>
    <lineage>
        <taxon>Bacteria</taxon>
        <taxon>Thermotogati</taxon>
        <taxon>Deinococcota</taxon>
        <taxon>Deinococci</taxon>
        <taxon>Deinococcales</taxon>
        <taxon>Deinococcaceae</taxon>
        <taxon>Deinococcus</taxon>
    </lineage>
</organism>
<proteinExistence type="predicted"/>
<dbReference type="EMBL" id="CP021081">
    <property type="protein sequence ID" value="ASN81144.1"/>
    <property type="molecule type" value="Genomic_DNA"/>
</dbReference>
<dbReference type="Proteomes" id="UP000259030">
    <property type="component" value="Chromosome"/>
</dbReference>
<evidence type="ECO:0000313" key="1">
    <source>
        <dbReference type="EMBL" id="ASN81144.1"/>
    </source>
</evidence>
<sequence length="123" mass="13482">MRYILGALVIALTIMYFTVGVRVGYVTLMPTYMWNATGLNEYAYRTLEDRQQVTFTGKCNVKSGSATLGLYAPDGSLISGQACRKGNWSLNMTGGGKAGAYHLKIDFSKFTGNIEVNQAYAEK</sequence>
<dbReference type="KEGG" id="dfc:DFI_09110"/>
<evidence type="ECO:0000313" key="2">
    <source>
        <dbReference type="Proteomes" id="UP000259030"/>
    </source>
</evidence>